<comment type="subcellular location">
    <subcellularLocation>
        <location evidence="1">Cell membrane</location>
        <topology evidence="1">Multi-pass membrane protein</topology>
    </subcellularLocation>
</comment>
<organism evidence="10 11">
    <name type="scientific">Clostridium neuense</name>
    <dbReference type="NCBI Taxonomy" id="1728934"/>
    <lineage>
        <taxon>Bacteria</taxon>
        <taxon>Bacillati</taxon>
        <taxon>Bacillota</taxon>
        <taxon>Clostridia</taxon>
        <taxon>Eubacteriales</taxon>
        <taxon>Clostridiaceae</taxon>
        <taxon>Clostridium</taxon>
    </lineage>
</organism>
<evidence type="ECO:0000256" key="7">
    <source>
        <dbReference type="ARBA" id="ARBA00023136"/>
    </source>
</evidence>
<dbReference type="PANTHER" id="PTHR47371:SF3">
    <property type="entry name" value="PHOSPHOGLYCEROL TRANSFERASE I"/>
    <property type="match status" value="1"/>
</dbReference>
<feature type="transmembrane region" description="Helical" evidence="8">
    <location>
        <begin position="43"/>
        <end position="64"/>
    </location>
</feature>
<accession>A0ABW8TK34</accession>
<sequence length="625" mass="72053">MNINSNQLKNFLISGLDILFFLILVTLKLTLFDKSISPEHFNYKLVIKPIIYSAICLIGISLIFKNKGRTRFLYITNIIISLILIADTVYFRYFKDVISVGVLRNGVMLGGVKSSVTDLIKAQDFLYLLDILIFIPLLMLYKKYNISPKISIYKRLASFIIIFTIGAVWDGLSIYKMSLDQPRLITTMYNRVYISKFLGDINFHVLDLYNVTSNKIASLKTISPQKEKEIKTYLSKNSSNTTSNMKNIGKGKNLIMIQVEALQQFVINAKINDQEITPNLNRWIKKSLYFDNFFYQVASGNTSDAEFLTNNSLYPAASGAVYYMYAGNTYSSLAKEMNDKNYYTSVLHGYSEGFWNRNVMYKAEKFDDFWGEKSYNLDETVGLGLSDKSFLNQSLVKMQKFKQPFYSFLITLSSHFPYDDTKGYDSDLNVDPIEDTLTGDYLNGIHYTDAQLGMFLDNLEKSGMLDNSIVILYGDHYAIPKDKTNELYNFEGIKNPTDLNWFQLQKVPMLIHFPKDDYKGINHSYTGQIDIYPTIANMFNLPQKYMLGHDLFNTKNETVMFRNGSFTDGTTFYVSWTNTYYDIKTGNIVPETAQLRNLKDKTLVNLEYSDDILNHNLIKKFENKK</sequence>
<dbReference type="PANTHER" id="PTHR47371">
    <property type="entry name" value="LIPOTEICHOIC ACID SYNTHASE"/>
    <property type="match status" value="1"/>
</dbReference>
<dbReference type="GO" id="GO:0016740">
    <property type="term" value="F:transferase activity"/>
    <property type="evidence" value="ECO:0007669"/>
    <property type="project" value="UniProtKB-KW"/>
</dbReference>
<evidence type="ECO:0000256" key="6">
    <source>
        <dbReference type="ARBA" id="ARBA00022989"/>
    </source>
</evidence>
<proteinExistence type="inferred from homology"/>
<dbReference type="EMBL" id="JBJIAA010000022">
    <property type="protein sequence ID" value="MFL0252933.1"/>
    <property type="molecule type" value="Genomic_DNA"/>
</dbReference>
<protein>
    <submittedName>
        <fullName evidence="10">LTA synthase family protein</fullName>
        <ecNumber evidence="10">2.7.8.-</ecNumber>
    </submittedName>
</protein>
<dbReference type="EC" id="2.7.8.-" evidence="10"/>
<dbReference type="InterPro" id="IPR012160">
    <property type="entry name" value="LtaS-like"/>
</dbReference>
<keyword evidence="7 8" id="KW-0472">Membrane</keyword>
<dbReference type="PIRSF" id="PIRSF005091">
    <property type="entry name" value="Mmb_sulf_HI1246"/>
    <property type="match status" value="1"/>
</dbReference>
<dbReference type="SUPFAM" id="SSF53649">
    <property type="entry name" value="Alkaline phosphatase-like"/>
    <property type="match status" value="1"/>
</dbReference>
<evidence type="ECO:0000256" key="5">
    <source>
        <dbReference type="ARBA" id="ARBA00022692"/>
    </source>
</evidence>
<feature type="transmembrane region" description="Helical" evidence="8">
    <location>
        <begin position="71"/>
        <end position="93"/>
    </location>
</feature>
<keyword evidence="5 8" id="KW-0812">Transmembrane</keyword>
<dbReference type="RefSeq" id="WP_406789592.1">
    <property type="nucleotide sequence ID" value="NZ_JBJIAA010000022.1"/>
</dbReference>
<comment type="pathway">
    <text evidence="2">Cell wall biogenesis; lipoteichoic acid biosynthesis.</text>
</comment>
<evidence type="ECO:0000256" key="2">
    <source>
        <dbReference type="ARBA" id="ARBA00004936"/>
    </source>
</evidence>
<dbReference type="Gene3D" id="3.40.720.10">
    <property type="entry name" value="Alkaline Phosphatase, subunit A"/>
    <property type="match status" value="1"/>
</dbReference>
<comment type="caution">
    <text evidence="10">The sequence shown here is derived from an EMBL/GenBank/DDBJ whole genome shotgun (WGS) entry which is preliminary data.</text>
</comment>
<dbReference type="CDD" id="cd16015">
    <property type="entry name" value="LTA_synthase"/>
    <property type="match status" value="1"/>
</dbReference>
<comment type="similarity">
    <text evidence="3">Belongs to the LTA synthase family.</text>
</comment>
<dbReference type="InterPro" id="IPR017850">
    <property type="entry name" value="Alkaline_phosphatase_core_sf"/>
</dbReference>
<dbReference type="Pfam" id="PF00884">
    <property type="entry name" value="Sulfatase"/>
    <property type="match status" value="1"/>
</dbReference>
<keyword evidence="11" id="KW-1185">Reference proteome</keyword>
<dbReference type="Gene3D" id="3.30.1120.170">
    <property type="match status" value="1"/>
</dbReference>
<name>A0ABW8TK34_9CLOT</name>
<keyword evidence="10" id="KW-0808">Transferase</keyword>
<gene>
    <name evidence="10" type="ORF">ACJDT4_21225</name>
</gene>
<feature type="domain" description="Sulfatase N-terminal" evidence="9">
    <location>
        <begin position="252"/>
        <end position="539"/>
    </location>
</feature>
<evidence type="ECO:0000256" key="8">
    <source>
        <dbReference type="SAM" id="Phobius"/>
    </source>
</evidence>
<feature type="transmembrane region" description="Helical" evidence="8">
    <location>
        <begin position="156"/>
        <end position="175"/>
    </location>
</feature>
<dbReference type="Proteomes" id="UP001623592">
    <property type="component" value="Unassembled WGS sequence"/>
</dbReference>
<evidence type="ECO:0000259" key="9">
    <source>
        <dbReference type="Pfam" id="PF00884"/>
    </source>
</evidence>
<reference evidence="10 11" key="1">
    <citation type="submission" date="2024-11" db="EMBL/GenBank/DDBJ databases">
        <authorList>
            <person name="Heng Y.C."/>
            <person name="Lim A.C.H."/>
            <person name="Lee J.K.Y."/>
            <person name="Kittelmann S."/>
        </authorList>
    </citation>
    <scope>NUCLEOTIDE SEQUENCE [LARGE SCALE GENOMIC DNA]</scope>
    <source>
        <strain evidence="10 11">WILCCON 0114</strain>
    </source>
</reference>
<dbReference type="InterPro" id="IPR050448">
    <property type="entry name" value="OpgB/LTA_synthase_biosynth"/>
</dbReference>
<keyword evidence="4" id="KW-1003">Cell membrane</keyword>
<evidence type="ECO:0000256" key="4">
    <source>
        <dbReference type="ARBA" id="ARBA00022475"/>
    </source>
</evidence>
<evidence type="ECO:0000256" key="1">
    <source>
        <dbReference type="ARBA" id="ARBA00004651"/>
    </source>
</evidence>
<dbReference type="InterPro" id="IPR000917">
    <property type="entry name" value="Sulfatase_N"/>
</dbReference>
<evidence type="ECO:0000256" key="3">
    <source>
        <dbReference type="ARBA" id="ARBA00009983"/>
    </source>
</evidence>
<keyword evidence="6 8" id="KW-1133">Transmembrane helix</keyword>
<evidence type="ECO:0000313" key="11">
    <source>
        <dbReference type="Proteomes" id="UP001623592"/>
    </source>
</evidence>
<feature type="transmembrane region" description="Helical" evidence="8">
    <location>
        <begin position="12"/>
        <end position="31"/>
    </location>
</feature>
<evidence type="ECO:0000313" key="10">
    <source>
        <dbReference type="EMBL" id="MFL0252933.1"/>
    </source>
</evidence>
<feature type="transmembrane region" description="Helical" evidence="8">
    <location>
        <begin position="125"/>
        <end position="144"/>
    </location>
</feature>